<evidence type="ECO:0000313" key="1">
    <source>
        <dbReference type="EMBL" id="CUI00343.1"/>
    </source>
</evidence>
<reference evidence="1 2" key="1">
    <citation type="submission" date="2015-09" db="EMBL/GenBank/DDBJ databases">
        <authorList>
            <consortium name="Swine Surveillance"/>
        </authorList>
    </citation>
    <scope>NUCLEOTIDE SEQUENCE [LARGE SCALE GENOMIC DNA]</scope>
    <source>
        <strain evidence="1 2">CECT 8399</strain>
    </source>
</reference>
<dbReference type="Proteomes" id="UP000051326">
    <property type="component" value="Unassembled WGS sequence"/>
</dbReference>
<dbReference type="SUPFAM" id="SSF48295">
    <property type="entry name" value="TrpR-like"/>
    <property type="match status" value="1"/>
</dbReference>
<name>A0A0P1HM08_9RHOB</name>
<dbReference type="NCBIfam" id="NF047595">
    <property type="entry name" value="IS66_ISRel24_TnpA"/>
    <property type="match status" value="1"/>
</dbReference>
<dbReference type="InterPro" id="IPR010921">
    <property type="entry name" value="Trp_repressor/repl_initiator"/>
</dbReference>
<dbReference type="GO" id="GO:0004803">
    <property type="term" value="F:transposase activity"/>
    <property type="evidence" value="ECO:0007669"/>
    <property type="project" value="InterPro"/>
</dbReference>
<accession>A0A0P1HM08</accession>
<dbReference type="AlphaFoldDB" id="A0A0P1HM08"/>
<evidence type="ECO:0000313" key="2">
    <source>
        <dbReference type="Proteomes" id="UP000051326"/>
    </source>
</evidence>
<proteinExistence type="predicted"/>
<organism evidence="1 2">
    <name type="scientific">Leisingera aquaemixtae</name>
    <dbReference type="NCBI Taxonomy" id="1396826"/>
    <lineage>
        <taxon>Bacteria</taxon>
        <taxon>Pseudomonadati</taxon>
        <taxon>Pseudomonadota</taxon>
        <taxon>Alphaproteobacteria</taxon>
        <taxon>Rhodobacterales</taxon>
        <taxon>Roseobacteraceae</taxon>
        <taxon>Leisingera</taxon>
    </lineage>
</organism>
<sequence>MICAQTRVPGVSVSQVARRYDVNANQVFNWLKEPRLAAAAYEEREVVPFLPVEVLDAEPASAPPDAGSQIEVELANGPRLKVQGGFDTDALAALIRKLSA</sequence>
<dbReference type="STRING" id="1396826.PHA8399_02474"/>
<dbReference type="GO" id="GO:0043565">
    <property type="term" value="F:sequence-specific DNA binding"/>
    <property type="evidence" value="ECO:0007669"/>
    <property type="project" value="InterPro"/>
</dbReference>
<dbReference type="GO" id="GO:0006313">
    <property type="term" value="P:DNA transposition"/>
    <property type="evidence" value="ECO:0007669"/>
    <property type="project" value="InterPro"/>
</dbReference>
<gene>
    <name evidence="1" type="ORF">PHA8399_02474</name>
</gene>
<dbReference type="EMBL" id="CYSR01000026">
    <property type="protein sequence ID" value="CUI00343.1"/>
    <property type="molecule type" value="Genomic_DNA"/>
</dbReference>
<protein>
    <submittedName>
        <fullName evidence="1">Transposase</fullName>
    </submittedName>
</protein>